<dbReference type="CDD" id="cd00165">
    <property type="entry name" value="S4"/>
    <property type="match status" value="1"/>
</dbReference>
<evidence type="ECO:0000256" key="3">
    <source>
        <dbReference type="PROSITE-ProRule" id="PRU00182"/>
    </source>
</evidence>
<dbReference type="OrthoDB" id="9807829at2"/>
<evidence type="ECO:0000259" key="4">
    <source>
        <dbReference type="SMART" id="SM00363"/>
    </source>
</evidence>
<sequence>MRLDRWFKRRFPALSLTHLAKICRKGEVRVEGKRVETSTRLEQGQTVRIPPLRLEEQPAPAIRRASPEDAEAIARMTLFEDKDVLVLNKPFGLAVQGGSGTKHHIDGMLEALAKGDQRPVLVHRLDRDTCGVLLIAKNRRMAADLGEIFRSRQAQKIYWSVVEGVPKPAQGRISLYLAKGAGMGDERVPRKPGAGSTRDLEKMRVARHGEADAQHSLTYYAIVDKAAPRCAWLSMKPLTGRTHQLRAHAEAIGHPIFGDPKYGHRPEDEVRRRDPLRAMPEALDKKLHLLARRLVLPHPKGGLIDVTAPLPPHMKATWEFFGFDERQYDPIEDAPEE</sequence>
<dbReference type="InterPro" id="IPR006145">
    <property type="entry name" value="PsdUridine_synth_RsuA/RluA"/>
</dbReference>
<dbReference type="GO" id="GO:0000455">
    <property type="term" value="P:enzyme-directed rRNA pseudouridine synthesis"/>
    <property type="evidence" value="ECO:0007669"/>
    <property type="project" value="UniProtKB-ARBA"/>
</dbReference>
<dbReference type="GO" id="GO:0120159">
    <property type="term" value="F:rRNA pseudouridine synthase activity"/>
    <property type="evidence" value="ECO:0007669"/>
    <property type="project" value="UniProtKB-ARBA"/>
</dbReference>
<dbReference type="Proteomes" id="UP000309061">
    <property type="component" value="Chromosome"/>
</dbReference>
<dbReference type="InterPro" id="IPR020103">
    <property type="entry name" value="PsdUridine_synth_cat_dom_sf"/>
</dbReference>
<gene>
    <name evidence="5" type="ORF">H2LOC_005680</name>
</gene>
<keyword evidence="3" id="KW-0694">RNA-binding</keyword>
<name>A0A6B8KMB0_9HYPH</name>
<evidence type="ECO:0000313" key="6">
    <source>
        <dbReference type="Proteomes" id="UP000309061"/>
    </source>
</evidence>
<dbReference type="SMART" id="SM00363">
    <property type="entry name" value="S4"/>
    <property type="match status" value="1"/>
</dbReference>
<dbReference type="AlphaFoldDB" id="A0A6B8KMB0"/>
<dbReference type="RefSeq" id="WP_136497005.1">
    <property type="nucleotide sequence ID" value="NZ_CP046052.1"/>
</dbReference>
<proteinExistence type="inferred from homology"/>
<comment type="similarity">
    <text evidence="1">Belongs to the pseudouridine synthase RluA family.</text>
</comment>
<dbReference type="SUPFAM" id="SSF55120">
    <property type="entry name" value="Pseudouridine synthase"/>
    <property type="match status" value="1"/>
</dbReference>
<dbReference type="PROSITE" id="PS01129">
    <property type="entry name" value="PSI_RLU"/>
    <property type="match status" value="1"/>
</dbReference>
<dbReference type="InterPro" id="IPR006224">
    <property type="entry name" value="PsdUridine_synth_RluA-like_CS"/>
</dbReference>
<organism evidence="5 6">
    <name type="scientific">Methylocystis heyeri</name>
    <dbReference type="NCBI Taxonomy" id="391905"/>
    <lineage>
        <taxon>Bacteria</taxon>
        <taxon>Pseudomonadati</taxon>
        <taxon>Pseudomonadota</taxon>
        <taxon>Alphaproteobacteria</taxon>
        <taxon>Hyphomicrobiales</taxon>
        <taxon>Methylocystaceae</taxon>
        <taxon>Methylocystis</taxon>
    </lineage>
</organism>
<dbReference type="CDD" id="cd02869">
    <property type="entry name" value="PseudoU_synth_RluA_like"/>
    <property type="match status" value="1"/>
</dbReference>
<dbReference type="InterPro" id="IPR050188">
    <property type="entry name" value="RluA_PseudoU_synthase"/>
</dbReference>
<dbReference type="InterPro" id="IPR036986">
    <property type="entry name" value="S4_RNA-bd_sf"/>
</dbReference>
<dbReference type="Gene3D" id="3.30.2350.10">
    <property type="entry name" value="Pseudouridine synthase"/>
    <property type="match status" value="1"/>
</dbReference>
<evidence type="ECO:0000313" key="5">
    <source>
        <dbReference type="EMBL" id="QGM47963.1"/>
    </source>
</evidence>
<dbReference type="PANTHER" id="PTHR21600:SF44">
    <property type="entry name" value="RIBOSOMAL LARGE SUBUNIT PSEUDOURIDINE SYNTHASE D"/>
    <property type="match status" value="1"/>
</dbReference>
<dbReference type="Pfam" id="PF01479">
    <property type="entry name" value="S4"/>
    <property type="match status" value="1"/>
</dbReference>
<feature type="domain" description="RNA-binding S4" evidence="4">
    <location>
        <begin position="1"/>
        <end position="60"/>
    </location>
</feature>
<dbReference type="SUPFAM" id="SSF55174">
    <property type="entry name" value="Alpha-L RNA-binding motif"/>
    <property type="match status" value="1"/>
</dbReference>
<accession>A0A6B8KMB0</accession>
<keyword evidence="6" id="KW-1185">Reference proteome</keyword>
<evidence type="ECO:0000256" key="2">
    <source>
        <dbReference type="ARBA" id="ARBA00023235"/>
    </source>
</evidence>
<dbReference type="EMBL" id="CP046052">
    <property type="protein sequence ID" value="QGM47963.1"/>
    <property type="molecule type" value="Genomic_DNA"/>
</dbReference>
<dbReference type="GO" id="GO:0003723">
    <property type="term" value="F:RNA binding"/>
    <property type="evidence" value="ECO:0007669"/>
    <property type="project" value="UniProtKB-KW"/>
</dbReference>
<dbReference type="PANTHER" id="PTHR21600">
    <property type="entry name" value="MITOCHONDRIAL RNA PSEUDOURIDINE SYNTHASE"/>
    <property type="match status" value="1"/>
</dbReference>
<keyword evidence="2" id="KW-0413">Isomerase</keyword>
<protein>
    <recommendedName>
        <fullName evidence="4">RNA-binding S4 domain-containing protein</fullName>
    </recommendedName>
</protein>
<dbReference type="Gene3D" id="3.10.290.10">
    <property type="entry name" value="RNA-binding S4 domain"/>
    <property type="match status" value="1"/>
</dbReference>
<dbReference type="KEGG" id="mhey:H2LOC_005680"/>
<dbReference type="Pfam" id="PF00849">
    <property type="entry name" value="PseudoU_synth_2"/>
    <property type="match status" value="1"/>
</dbReference>
<dbReference type="InterPro" id="IPR002942">
    <property type="entry name" value="S4_RNA-bd"/>
</dbReference>
<reference evidence="5 6" key="1">
    <citation type="submission" date="2019-11" db="EMBL/GenBank/DDBJ databases">
        <title>The genome sequence of Methylocystis heyeri.</title>
        <authorList>
            <person name="Oshkin I.Y."/>
            <person name="Miroshnikov K."/>
            <person name="Dedysh S.N."/>
        </authorList>
    </citation>
    <scope>NUCLEOTIDE SEQUENCE [LARGE SCALE GENOMIC DNA]</scope>
    <source>
        <strain evidence="5 6">H2</strain>
    </source>
</reference>
<dbReference type="PROSITE" id="PS50889">
    <property type="entry name" value="S4"/>
    <property type="match status" value="1"/>
</dbReference>
<evidence type="ECO:0000256" key="1">
    <source>
        <dbReference type="ARBA" id="ARBA00010876"/>
    </source>
</evidence>